<dbReference type="EC" id="3.1.3.26" evidence="3"/>
<dbReference type="CDD" id="cd07061">
    <property type="entry name" value="HP_HAP_like"/>
    <property type="match status" value="1"/>
</dbReference>
<reference evidence="3 4" key="1">
    <citation type="submission" date="2023-07" db="EMBL/GenBank/DDBJ databases">
        <title>Genomic Encyclopedia of Type Strains, Phase IV (KMG-IV): sequencing the most valuable type-strain genomes for metagenomic binning, comparative biology and taxonomic classification.</title>
        <authorList>
            <person name="Goeker M."/>
        </authorList>
    </citation>
    <scope>NUCLEOTIDE SEQUENCE [LARGE SCALE GENOMIC DNA]</scope>
    <source>
        <strain evidence="3 4">B1-1</strain>
    </source>
</reference>
<accession>A0ABU0M4C1</accession>
<proteinExistence type="inferred from homology"/>
<comment type="similarity">
    <text evidence="1">Belongs to the histidine acid phosphatase family.</text>
</comment>
<dbReference type="EC" id="3.1.3.2" evidence="3"/>
<organism evidence="3 4">
    <name type="scientific">Kaistia geumhonensis</name>
    <dbReference type="NCBI Taxonomy" id="410839"/>
    <lineage>
        <taxon>Bacteria</taxon>
        <taxon>Pseudomonadati</taxon>
        <taxon>Pseudomonadota</taxon>
        <taxon>Alphaproteobacteria</taxon>
        <taxon>Hyphomicrobiales</taxon>
        <taxon>Kaistiaceae</taxon>
        <taxon>Kaistia</taxon>
    </lineage>
</organism>
<keyword evidence="2 3" id="KW-0378">Hydrolase</keyword>
<evidence type="ECO:0000256" key="1">
    <source>
        <dbReference type="ARBA" id="ARBA00005375"/>
    </source>
</evidence>
<dbReference type="Pfam" id="PF00328">
    <property type="entry name" value="His_Phos_2"/>
    <property type="match status" value="2"/>
</dbReference>
<dbReference type="GO" id="GO:0003993">
    <property type="term" value="F:acid phosphatase activity"/>
    <property type="evidence" value="ECO:0007669"/>
    <property type="project" value="UniProtKB-EC"/>
</dbReference>
<evidence type="ECO:0000313" key="3">
    <source>
        <dbReference type="EMBL" id="MDQ0515812.1"/>
    </source>
</evidence>
<dbReference type="PANTHER" id="PTHR11567">
    <property type="entry name" value="ACID PHOSPHATASE-RELATED"/>
    <property type="match status" value="1"/>
</dbReference>
<evidence type="ECO:0000256" key="2">
    <source>
        <dbReference type="ARBA" id="ARBA00022801"/>
    </source>
</evidence>
<dbReference type="InterPro" id="IPR050645">
    <property type="entry name" value="Histidine_acid_phosphatase"/>
</dbReference>
<dbReference type="InterPro" id="IPR000560">
    <property type="entry name" value="His_Pase_clade-2"/>
</dbReference>
<dbReference type="RefSeq" id="WP_266280443.1">
    <property type="nucleotide sequence ID" value="NZ_JAPKNF010000001.1"/>
</dbReference>
<protein>
    <submittedName>
        <fullName evidence="3">4-phytase/acid phosphatase</fullName>
        <ecNumber evidence="3">3.1.3.2</ecNumber>
        <ecNumber evidence="3">3.1.3.26</ecNumber>
    </submittedName>
</protein>
<dbReference type="EMBL" id="JAUSWJ010000001">
    <property type="protein sequence ID" value="MDQ0515812.1"/>
    <property type="molecule type" value="Genomic_DNA"/>
</dbReference>
<dbReference type="GO" id="GO:0008707">
    <property type="term" value="F:inositol hexakisphosphate 4-phosphatase activity"/>
    <property type="evidence" value="ECO:0007669"/>
    <property type="project" value="UniProtKB-EC"/>
</dbReference>
<sequence>MIALLAGWGGALPAMADPVPVRPEPGWTIDGTVLLSRHGMRGSTIPVRCGPETKGCLATDSKDPWPTLDVAAGHLTTAGYTRSVTMGTYYRRLYAAAGLLPPEGCITPSTLEFTSDAVERTVMTAGAIMDGMAPGCGLMDISIRQGLYRGASCGFEKAEAEKASQAFVGGSWQAVAEGKMARSLDVLSRTLGELPAGTCEKSGLPAGCHLSDLCATPAEAGPLAIAGGSSELFAMQYGGGLPADEIGWGRLAEAAGEPLGQAVTTATATHALYDSATWMPLYQATRLGSQTLNLVNEQLGEIAAGKGALFRFLSSHDDFILNVGGMLGLSWNLDSYNPYQIPPGGSVAFELWRNPEGARFVRLVYRAQTLDQLRENTALDVDHPPAAQVMVPAKCAGAVAGACPLDQFSALVSAAIEPACVAKP</sequence>
<dbReference type="Proteomes" id="UP001223743">
    <property type="component" value="Unassembled WGS sequence"/>
</dbReference>
<dbReference type="SUPFAM" id="SSF53254">
    <property type="entry name" value="Phosphoglycerate mutase-like"/>
    <property type="match status" value="1"/>
</dbReference>
<gene>
    <name evidence="3" type="ORF">QO015_001425</name>
</gene>
<dbReference type="InterPro" id="IPR029033">
    <property type="entry name" value="His_PPase_superfam"/>
</dbReference>
<name>A0ABU0M4C1_9HYPH</name>
<keyword evidence="4" id="KW-1185">Reference proteome</keyword>
<evidence type="ECO:0000313" key="4">
    <source>
        <dbReference type="Proteomes" id="UP001223743"/>
    </source>
</evidence>
<dbReference type="Gene3D" id="3.40.50.1240">
    <property type="entry name" value="Phosphoglycerate mutase-like"/>
    <property type="match status" value="2"/>
</dbReference>
<dbReference type="PANTHER" id="PTHR11567:SF110">
    <property type="entry name" value="2-PHOSPHOXYLOSE PHOSPHATASE 1"/>
    <property type="match status" value="1"/>
</dbReference>
<comment type="caution">
    <text evidence="3">The sequence shown here is derived from an EMBL/GenBank/DDBJ whole genome shotgun (WGS) entry which is preliminary data.</text>
</comment>